<reference evidence="1 2" key="1">
    <citation type="journal article" date="2014" name="BMC Genomics">
        <title>Oil accumulation mechanisms of the oleaginous microalga Chlorella protothecoides revealed through its genome, transcriptomes, and proteomes.</title>
        <authorList>
            <person name="Gao C."/>
            <person name="Wang Y."/>
            <person name="Shen Y."/>
            <person name="Yan D."/>
            <person name="He X."/>
            <person name="Dai J."/>
            <person name="Wu Q."/>
        </authorList>
    </citation>
    <scope>NUCLEOTIDE SEQUENCE [LARGE SCALE GENOMIC DNA]</scope>
    <source>
        <strain evidence="1 2">0710</strain>
    </source>
</reference>
<protein>
    <submittedName>
        <fullName evidence="1">Uncharacterized protein</fullName>
    </submittedName>
</protein>
<dbReference type="AlphaFoldDB" id="A0A087SL78"/>
<proteinExistence type="predicted"/>
<organism evidence="1 2">
    <name type="scientific">Auxenochlorella protothecoides</name>
    <name type="common">Green microalga</name>
    <name type="synonym">Chlorella protothecoides</name>
    <dbReference type="NCBI Taxonomy" id="3075"/>
    <lineage>
        <taxon>Eukaryota</taxon>
        <taxon>Viridiplantae</taxon>
        <taxon>Chlorophyta</taxon>
        <taxon>core chlorophytes</taxon>
        <taxon>Trebouxiophyceae</taxon>
        <taxon>Chlorellales</taxon>
        <taxon>Chlorellaceae</taxon>
        <taxon>Auxenochlorella</taxon>
    </lineage>
</organism>
<evidence type="ECO:0000313" key="2">
    <source>
        <dbReference type="Proteomes" id="UP000028924"/>
    </source>
</evidence>
<evidence type="ECO:0000313" key="1">
    <source>
        <dbReference type="EMBL" id="KFM26482.1"/>
    </source>
</evidence>
<dbReference type="GeneID" id="23614091"/>
<accession>A0A087SL78</accession>
<gene>
    <name evidence="1" type="ORF">F751_2700</name>
</gene>
<name>A0A087SL78_AUXPR</name>
<sequence>MCVQVRCGGHSRVVQWRQLGLHPDRGDSPQQCILVAEFLGAEGPAHAAVLMLGEEVAQGQDGGEQGGVVECAEWHWQGFSRGQHEGGGSKGWGVPAAQRALHTQLETEGCHGRSVSRCEPHSPICRAAFSDAVSLPLMVFDCKGASARMVSQLDRLQSQTEP</sequence>
<dbReference type="EMBL" id="KL662128">
    <property type="protein sequence ID" value="KFM26482.1"/>
    <property type="molecule type" value="Genomic_DNA"/>
</dbReference>
<dbReference type="RefSeq" id="XP_011399414.1">
    <property type="nucleotide sequence ID" value="XM_011401112.1"/>
</dbReference>
<keyword evidence="2" id="KW-1185">Reference proteome</keyword>
<dbReference type="KEGG" id="apro:F751_2700"/>
<dbReference type="Proteomes" id="UP000028924">
    <property type="component" value="Unassembled WGS sequence"/>
</dbReference>